<feature type="compositionally biased region" description="Basic and acidic residues" evidence="1">
    <location>
        <begin position="31"/>
        <end position="51"/>
    </location>
</feature>
<reference evidence="2 3" key="1">
    <citation type="journal article" date="2012" name="Genome Biol.">
        <title>Genome and low-iron response of an oceanic diatom adapted to chronic iron limitation.</title>
        <authorList>
            <person name="Lommer M."/>
            <person name="Specht M."/>
            <person name="Roy A.S."/>
            <person name="Kraemer L."/>
            <person name="Andreson R."/>
            <person name="Gutowska M.A."/>
            <person name="Wolf J."/>
            <person name="Bergner S.V."/>
            <person name="Schilhabel M.B."/>
            <person name="Klostermeier U.C."/>
            <person name="Beiko R.G."/>
            <person name="Rosenstiel P."/>
            <person name="Hippler M."/>
            <person name="Laroche J."/>
        </authorList>
    </citation>
    <scope>NUCLEOTIDE SEQUENCE [LARGE SCALE GENOMIC DNA]</scope>
    <source>
        <strain evidence="2 3">CCMP1005</strain>
    </source>
</reference>
<organism evidence="2 3">
    <name type="scientific">Thalassiosira oceanica</name>
    <name type="common">Marine diatom</name>
    <dbReference type="NCBI Taxonomy" id="159749"/>
    <lineage>
        <taxon>Eukaryota</taxon>
        <taxon>Sar</taxon>
        <taxon>Stramenopiles</taxon>
        <taxon>Ochrophyta</taxon>
        <taxon>Bacillariophyta</taxon>
        <taxon>Coscinodiscophyceae</taxon>
        <taxon>Thalassiosirophycidae</taxon>
        <taxon>Thalassiosirales</taxon>
        <taxon>Thalassiosiraceae</taxon>
        <taxon>Thalassiosira</taxon>
    </lineage>
</organism>
<feature type="compositionally biased region" description="Basic residues" evidence="1">
    <location>
        <begin position="70"/>
        <end position="84"/>
    </location>
</feature>
<evidence type="ECO:0000256" key="1">
    <source>
        <dbReference type="SAM" id="MobiDB-lite"/>
    </source>
</evidence>
<protein>
    <submittedName>
        <fullName evidence="2">Uncharacterized protein</fullName>
    </submittedName>
</protein>
<keyword evidence="3" id="KW-1185">Reference proteome</keyword>
<feature type="compositionally biased region" description="Basic and acidic residues" evidence="1">
    <location>
        <begin position="1"/>
        <end position="10"/>
    </location>
</feature>
<dbReference type="AlphaFoldDB" id="K0STR8"/>
<comment type="caution">
    <text evidence="2">The sequence shown here is derived from an EMBL/GenBank/DDBJ whole genome shotgun (WGS) entry which is preliminary data.</text>
</comment>
<evidence type="ECO:0000313" key="2">
    <source>
        <dbReference type="EMBL" id="EJK69758.1"/>
    </source>
</evidence>
<name>K0STR8_THAOC</name>
<proteinExistence type="predicted"/>
<sequence>MHTDAEGKEERKHRKSERKEGRHGSGSTRSSDAEMKEEERKRRKSERRESEDVSGPAMDEDGGSDAERERRRKKKKERKERKKSREGGPPGSRSKSGDRSRVALSLPVESDGESCQDDGGGGEGGRPALSRRGYRPKSTRTASIRGDFDVAALASAGVS</sequence>
<gene>
    <name evidence="2" type="ORF">THAOC_08948</name>
</gene>
<accession>K0STR8</accession>
<dbReference type="Proteomes" id="UP000266841">
    <property type="component" value="Unassembled WGS sequence"/>
</dbReference>
<dbReference type="EMBL" id="AGNL01009612">
    <property type="protein sequence ID" value="EJK69758.1"/>
    <property type="molecule type" value="Genomic_DNA"/>
</dbReference>
<feature type="region of interest" description="Disordered" evidence="1">
    <location>
        <begin position="1"/>
        <end position="140"/>
    </location>
</feature>
<evidence type="ECO:0000313" key="3">
    <source>
        <dbReference type="Proteomes" id="UP000266841"/>
    </source>
</evidence>